<evidence type="ECO:0000259" key="3">
    <source>
        <dbReference type="PROSITE" id="PS50305"/>
    </source>
</evidence>
<organism evidence="4 6">
    <name type="scientific">Duganella violaceipulchra</name>
    <dbReference type="NCBI Taxonomy" id="2849652"/>
    <lineage>
        <taxon>Bacteria</taxon>
        <taxon>Pseudomonadati</taxon>
        <taxon>Pseudomonadota</taxon>
        <taxon>Betaproteobacteria</taxon>
        <taxon>Burkholderiales</taxon>
        <taxon>Oxalobacteraceae</taxon>
        <taxon>Telluria group</taxon>
        <taxon>Duganella</taxon>
    </lineage>
</organism>
<dbReference type="AlphaFoldDB" id="A0AA41H7S2"/>
<dbReference type="Proteomes" id="UP001155901">
    <property type="component" value="Unassembled WGS sequence"/>
</dbReference>
<dbReference type="EC" id="2.3.1.286" evidence="1"/>
<keyword evidence="7" id="KW-1185">Reference proteome</keyword>
<dbReference type="InterPro" id="IPR050134">
    <property type="entry name" value="NAD-dep_sirtuin_deacylases"/>
</dbReference>
<dbReference type="RefSeq" id="WP_217941719.1">
    <property type="nucleotide sequence ID" value="NZ_JAHTGR010000004.1"/>
</dbReference>
<dbReference type="EMBL" id="JAHTGR010000004">
    <property type="protein sequence ID" value="MBV6320975.1"/>
    <property type="molecule type" value="Genomic_DNA"/>
</dbReference>
<dbReference type="PROSITE" id="PS50305">
    <property type="entry name" value="SIRTUIN"/>
    <property type="match status" value="1"/>
</dbReference>
<dbReference type="PANTHER" id="PTHR11085">
    <property type="entry name" value="NAD-DEPENDENT PROTEIN DEACYLASE SIRTUIN-5, MITOCHONDRIAL-RELATED"/>
    <property type="match status" value="1"/>
</dbReference>
<feature type="binding site" evidence="2">
    <location>
        <position position="143"/>
    </location>
    <ligand>
        <name>Zn(2+)</name>
        <dbReference type="ChEBI" id="CHEBI:29105"/>
    </ligand>
</feature>
<feature type="active site" description="Proton acceptor" evidence="2">
    <location>
        <position position="135"/>
    </location>
</feature>
<dbReference type="CDD" id="cd00296">
    <property type="entry name" value="SIR2"/>
    <property type="match status" value="1"/>
</dbReference>
<keyword evidence="2" id="KW-0479">Metal-binding</keyword>
<accession>A0AA41H7S2</accession>
<evidence type="ECO:0000313" key="6">
    <source>
        <dbReference type="Proteomes" id="UP001155901"/>
    </source>
</evidence>
<feature type="binding site" evidence="2">
    <location>
        <position position="147"/>
    </location>
    <ligand>
        <name>Zn(2+)</name>
        <dbReference type="ChEBI" id="CHEBI:29105"/>
    </ligand>
</feature>
<reference evidence="5" key="2">
    <citation type="submission" date="2022-03" db="EMBL/GenBank/DDBJ databases">
        <title>Genome Encyclopedia of Bacteria and Archaea VI: Functional Genomics of Type Strains.</title>
        <authorList>
            <person name="Whitman W."/>
        </authorList>
    </citation>
    <scope>NUCLEOTIDE SEQUENCE</scope>
    <source>
        <strain evidence="5">HSC-15S17</strain>
    </source>
</reference>
<dbReference type="GO" id="GO:0017136">
    <property type="term" value="F:histone deacetylase activity, NAD-dependent"/>
    <property type="evidence" value="ECO:0007669"/>
    <property type="project" value="TreeGrafter"/>
</dbReference>
<dbReference type="Pfam" id="PF02146">
    <property type="entry name" value="SIR2"/>
    <property type="match status" value="1"/>
</dbReference>
<evidence type="ECO:0000313" key="5">
    <source>
        <dbReference type="EMBL" id="MCP2009779.1"/>
    </source>
</evidence>
<proteinExistence type="predicted"/>
<keyword evidence="2" id="KW-0862">Zinc</keyword>
<dbReference type="InterPro" id="IPR003000">
    <property type="entry name" value="Sirtuin"/>
</dbReference>
<feature type="binding site" evidence="2">
    <location>
        <position position="178"/>
    </location>
    <ligand>
        <name>Zn(2+)</name>
        <dbReference type="ChEBI" id="CHEBI:29105"/>
    </ligand>
</feature>
<gene>
    <name evidence="4" type="ORF">KVP70_08530</name>
    <name evidence="5" type="ORF">L1274_003508</name>
</gene>
<dbReference type="GO" id="GO:0070403">
    <property type="term" value="F:NAD+ binding"/>
    <property type="evidence" value="ECO:0007669"/>
    <property type="project" value="InterPro"/>
</dbReference>
<evidence type="ECO:0000313" key="7">
    <source>
        <dbReference type="Proteomes" id="UP001162889"/>
    </source>
</evidence>
<evidence type="ECO:0000313" key="4">
    <source>
        <dbReference type="EMBL" id="MBV6320975.1"/>
    </source>
</evidence>
<sequence>MSSPAELAALSQAADLVKQADALVIAAGAGMGVDSGLPDFRGNEGFWQVYPALGRARMEFSSIATPYTFRSDPTLAWGFYGHRLQLYRNTTPHAGFALLKAWGEGMAAGYGVFTSNVDGHFQRAGYDPHPIHEYHGSIHHLQCMEPCGPDIWSADSFVPEVDLEACHLLNAAPLCPHCGGMARPNILMFGDWGWNERRTVMQEARLQSLLQAAQRPLVIELGAGAVVPSVRHFSQRVLKNHNGRMIRINPREPDVGNPLDVGLAMGALAALTAIDALL</sequence>
<protein>
    <recommendedName>
        <fullName evidence="1">protein acetyllysine N-acetyltransferase</fullName>
        <ecNumber evidence="1">2.3.1.286</ecNumber>
    </recommendedName>
</protein>
<evidence type="ECO:0000256" key="2">
    <source>
        <dbReference type="PROSITE-ProRule" id="PRU00236"/>
    </source>
</evidence>
<feature type="domain" description="Deacetylase sirtuin-type" evidence="3">
    <location>
        <begin position="1"/>
        <end position="278"/>
    </location>
</feature>
<dbReference type="InterPro" id="IPR026590">
    <property type="entry name" value="Ssirtuin_cat_dom"/>
</dbReference>
<feature type="binding site" evidence="2">
    <location>
        <position position="175"/>
    </location>
    <ligand>
        <name>Zn(2+)</name>
        <dbReference type="ChEBI" id="CHEBI:29105"/>
    </ligand>
</feature>
<dbReference type="GO" id="GO:0046872">
    <property type="term" value="F:metal ion binding"/>
    <property type="evidence" value="ECO:0007669"/>
    <property type="project" value="UniProtKB-KW"/>
</dbReference>
<name>A0AA41H7S2_9BURK</name>
<comment type="caution">
    <text evidence="4">The sequence shown here is derived from an EMBL/GenBank/DDBJ whole genome shotgun (WGS) entry which is preliminary data.</text>
</comment>
<dbReference type="EMBL" id="JALJZU010000006">
    <property type="protein sequence ID" value="MCP2009779.1"/>
    <property type="molecule type" value="Genomic_DNA"/>
</dbReference>
<dbReference type="PANTHER" id="PTHR11085:SF10">
    <property type="entry name" value="NAD-DEPENDENT PROTEIN DEACYLASE SIRTUIN-5, MITOCHONDRIAL-RELATED"/>
    <property type="match status" value="1"/>
</dbReference>
<dbReference type="Proteomes" id="UP001162889">
    <property type="component" value="Unassembled WGS sequence"/>
</dbReference>
<reference evidence="4" key="1">
    <citation type="submission" date="2021-07" db="EMBL/GenBank/DDBJ databases">
        <title>Characterization of violacein-producing bacteria and related species.</title>
        <authorList>
            <person name="Wilson H.S."/>
            <person name="De Leon M.E."/>
        </authorList>
    </citation>
    <scope>NUCLEOTIDE SEQUENCE</scope>
    <source>
        <strain evidence="4">HSC-15S17</strain>
    </source>
</reference>
<evidence type="ECO:0000256" key="1">
    <source>
        <dbReference type="ARBA" id="ARBA00012928"/>
    </source>
</evidence>